<sequence>MSEVEIFPGHIVRAGLGSIPLDDVVHLSGIELLRRVIDGTYPAPTIALRINFALVEVSEGRAVFKGMPSERHLNPLGGVHGGWAATVMDSALGCCVHTLLGPGEAYSTAEMKINYTRPITPQTGIVTCEGKVVHKGRTLAVSEARLLDADGKLLAFGTETCSIFPLSRIRPS</sequence>
<dbReference type="STRING" id="1121003.SAMN03080618_01944"/>
<accession>A0A1I3N4V1</accession>
<keyword evidence="5" id="KW-1185">Reference proteome</keyword>
<organism evidence="4 5">
    <name type="scientific">Aquamicrobium aerolatum DSM 21857</name>
    <dbReference type="NCBI Taxonomy" id="1121003"/>
    <lineage>
        <taxon>Bacteria</taxon>
        <taxon>Pseudomonadati</taxon>
        <taxon>Pseudomonadota</taxon>
        <taxon>Alphaproteobacteria</taxon>
        <taxon>Hyphomicrobiales</taxon>
        <taxon>Phyllobacteriaceae</taxon>
        <taxon>Aerobium</taxon>
    </lineage>
</organism>
<dbReference type="Gene3D" id="3.10.129.10">
    <property type="entry name" value="Hotdog Thioesterase"/>
    <property type="match status" value="1"/>
</dbReference>
<dbReference type="Proteomes" id="UP000242763">
    <property type="component" value="Unassembled WGS sequence"/>
</dbReference>
<evidence type="ECO:0000256" key="2">
    <source>
        <dbReference type="ARBA" id="ARBA00022801"/>
    </source>
</evidence>
<protein>
    <submittedName>
        <fullName evidence="4">Uncharacterized domain 1-containing protein</fullName>
    </submittedName>
</protein>
<reference evidence="5" key="1">
    <citation type="submission" date="2016-10" db="EMBL/GenBank/DDBJ databases">
        <authorList>
            <person name="Varghese N."/>
            <person name="Submissions S."/>
        </authorList>
    </citation>
    <scope>NUCLEOTIDE SEQUENCE [LARGE SCALE GENOMIC DNA]</scope>
    <source>
        <strain evidence="5">DSM 21857</strain>
    </source>
</reference>
<dbReference type="PANTHER" id="PTHR21660:SF1">
    <property type="entry name" value="ACYL-COENZYME A THIOESTERASE 13"/>
    <property type="match status" value="1"/>
</dbReference>
<dbReference type="InterPro" id="IPR006683">
    <property type="entry name" value="Thioestr_dom"/>
</dbReference>
<keyword evidence="2" id="KW-0378">Hydrolase</keyword>
<dbReference type="InterPro" id="IPR003736">
    <property type="entry name" value="PAAI_dom"/>
</dbReference>
<evidence type="ECO:0000256" key="1">
    <source>
        <dbReference type="ARBA" id="ARBA00008324"/>
    </source>
</evidence>
<dbReference type="Pfam" id="PF03061">
    <property type="entry name" value="4HBT"/>
    <property type="match status" value="1"/>
</dbReference>
<dbReference type="AlphaFoldDB" id="A0A1I3N4V1"/>
<name>A0A1I3N4V1_9HYPH</name>
<dbReference type="EMBL" id="FORF01000010">
    <property type="protein sequence ID" value="SFJ04050.1"/>
    <property type="molecule type" value="Genomic_DNA"/>
</dbReference>
<feature type="domain" description="Thioesterase" evidence="3">
    <location>
        <begin position="77"/>
        <end position="154"/>
    </location>
</feature>
<comment type="similarity">
    <text evidence="1">Belongs to the thioesterase PaaI family.</text>
</comment>
<dbReference type="PANTHER" id="PTHR21660">
    <property type="entry name" value="THIOESTERASE SUPERFAMILY MEMBER-RELATED"/>
    <property type="match status" value="1"/>
</dbReference>
<evidence type="ECO:0000313" key="5">
    <source>
        <dbReference type="Proteomes" id="UP000242763"/>
    </source>
</evidence>
<dbReference type="RefSeq" id="WP_091521553.1">
    <property type="nucleotide sequence ID" value="NZ_FORF01000010.1"/>
</dbReference>
<dbReference type="NCBIfam" id="TIGR00369">
    <property type="entry name" value="unchar_dom_1"/>
    <property type="match status" value="1"/>
</dbReference>
<dbReference type="InterPro" id="IPR029069">
    <property type="entry name" value="HotDog_dom_sf"/>
</dbReference>
<dbReference type="OrthoDB" id="9813282at2"/>
<gene>
    <name evidence="4" type="ORF">SAMN03080618_01944</name>
</gene>
<dbReference type="InterPro" id="IPR039298">
    <property type="entry name" value="ACOT13"/>
</dbReference>
<proteinExistence type="inferred from homology"/>
<evidence type="ECO:0000259" key="3">
    <source>
        <dbReference type="Pfam" id="PF03061"/>
    </source>
</evidence>
<dbReference type="CDD" id="cd03443">
    <property type="entry name" value="PaaI_thioesterase"/>
    <property type="match status" value="1"/>
</dbReference>
<dbReference type="SUPFAM" id="SSF54637">
    <property type="entry name" value="Thioesterase/thiol ester dehydrase-isomerase"/>
    <property type="match status" value="1"/>
</dbReference>
<dbReference type="GO" id="GO:0047617">
    <property type="term" value="F:fatty acyl-CoA hydrolase activity"/>
    <property type="evidence" value="ECO:0007669"/>
    <property type="project" value="InterPro"/>
</dbReference>
<evidence type="ECO:0000313" key="4">
    <source>
        <dbReference type="EMBL" id="SFJ04050.1"/>
    </source>
</evidence>